<dbReference type="EMBL" id="FRAC01000017">
    <property type="protein sequence ID" value="SHK77556.1"/>
    <property type="molecule type" value="Genomic_DNA"/>
</dbReference>
<sequence length="323" mass="38498">MNLFDETENKYYEFLSRLLQDRRTYKKSDINKLIGKYVPGERDFDVTDTLFAESEGEELFFYLKDNEYVPILGNDFPIRNGRIEQEAAKSLLEDEYIEQFLSKESIDKLRMATTDIKEGWSFKDICKKNIFANGVTDNSRKYSQIISMLGTAVREQRAIIYDNIRPNIFEYKNVTVFPIKIEFSVKNDQFRICAYEPSQYRFIKMNLETMQNIRLTDDVFTEDLHAEYKEYLKANKKTVKLDVEPVSHVIERCFRIFSYYDRKARYDKEEKKYRLEVSYLKADENEVVKDILSLGGYVTVMEPRHLQKEVYRRVLAASKLYEK</sequence>
<gene>
    <name evidence="2" type="ORF">SAMN02745136_03315</name>
</gene>
<accession>A0A1M6V8C5</accession>
<proteinExistence type="predicted"/>
<evidence type="ECO:0000313" key="2">
    <source>
        <dbReference type="EMBL" id="SHK77556.1"/>
    </source>
</evidence>
<name>A0A1M6V8C5_9FIRM</name>
<dbReference type="STRING" id="1121322.SAMN02745136_03315"/>
<evidence type="ECO:0000313" key="3">
    <source>
        <dbReference type="Proteomes" id="UP000184386"/>
    </source>
</evidence>
<dbReference type="Pfam" id="PF25583">
    <property type="entry name" value="WCX"/>
    <property type="match status" value="1"/>
</dbReference>
<organism evidence="2 3">
    <name type="scientific">Anaerocolumna jejuensis DSM 15929</name>
    <dbReference type="NCBI Taxonomy" id="1121322"/>
    <lineage>
        <taxon>Bacteria</taxon>
        <taxon>Bacillati</taxon>
        <taxon>Bacillota</taxon>
        <taxon>Clostridia</taxon>
        <taxon>Lachnospirales</taxon>
        <taxon>Lachnospiraceae</taxon>
        <taxon>Anaerocolumna</taxon>
    </lineage>
</organism>
<dbReference type="AlphaFoldDB" id="A0A1M6V8C5"/>
<reference evidence="2 3" key="1">
    <citation type="submission" date="2016-11" db="EMBL/GenBank/DDBJ databases">
        <authorList>
            <person name="Jaros S."/>
            <person name="Januszkiewicz K."/>
            <person name="Wedrychowicz H."/>
        </authorList>
    </citation>
    <scope>NUCLEOTIDE SEQUENCE [LARGE SCALE GENOMIC DNA]</scope>
    <source>
        <strain evidence="2 3">DSM 15929</strain>
    </source>
</reference>
<dbReference type="Proteomes" id="UP000184386">
    <property type="component" value="Unassembled WGS sequence"/>
</dbReference>
<evidence type="ECO:0000259" key="1">
    <source>
        <dbReference type="Pfam" id="PF25583"/>
    </source>
</evidence>
<keyword evidence="3" id="KW-1185">Reference proteome</keyword>
<dbReference type="RefSeq" id="WP_073277940.1">
    <property type="nucleotide sequence ID" value="NZ_FRAC01000017.1"/>
</dbReference>
<protein>
    <submittedName>
        <fullName evidence="2">WYL domain-containing protein</fullName>
    </submittedName>
</protein>
<dbReference type="InterPro" id="IPR057727">
    <property type="entry name" value="WCX_dom"/>
</dbReference>
<dbReference type="OrthoDB" id="9815009at2"/>
<feature type="domain" description="WCX" evidence="1">
    <location>
        <begin position="253"/>
        <end position="316"/>
    </location>
</feature>